<dbReference type="Gene3D" id="2.40.10.480">
    <property type="match status" value="2"/>
</dbReference>
<organism evidence="2 3">
    <name type="scientific">Paenibacillus terricola</name>
    <dbReference type="NCBI Taxonomy" id="2763503"/>
    <lineage>
        <taxon>Bacteria</taxon>
        <taxon>Bacillati</taxon>
        <taxon>Bacillota</taxon>
        <taxon>Bacilli</taxon>
        <taxon>Bacillales</taxon>
        <taxon>Paenibacillaceae</taxon>
        <taxon>Paenibacillus</taxon>
    </lineage>
</organism>
<comment type="caution">
    <text evidence="2">The sequence shown here is derived from an EMBL/GenBank/DDBJ whole genome shotgun (WGS) entry which is preliminary data.</text>
</comment>
<dbReference type="InterPro" id="IPR002372">
    <property type="entry name" value="PQQ_rpt_dom"/>
</dbReference>
<proteinExistence type="predicted"/>
<reference evidence="2 3" key="1">
    <citation type="submission" date="2020-09" db="EMBL/GenBank/DDBJ databases">
        <title>Paenibacillus sp. strain PR3 16S rRNA gene Genome sequencing and assembly.</title>
        <authorList>
            <person name="Kim J."/>
        </authorList>
    </citation>
    <scope>NUCLEOTIDE SEQUENCE [LARGE SCALE GENOMIC DNA]</scope>
    <source>
        <strain evidence="2 3">PR3</strain>
    </source>
</reference>
<dbReference type="Pfam" id="PF13360">
    <property type="entry name" value="PQQ_2"/>
    <property type="match status" value="1"/>
</dbReference>
<dbReference type="EMBL" id="JACXZA010000002">
    <property type="protein sequence ID" value="MBD3918994.1"/>
    <property type="molecule type" value="Genomic_DNA"/>
</dbReference>
<evidence type="ECO:0000259" key="1">
    <source>
        <dbReference type="Pfam" id="PF13360"/>
    </source>
</evidence>
<sequence length="462" mass="51028">MKQKLNKVMPLWSKLLVGAGATALLLFGIMPESKTQLVLADQPAVSVNWETYEVHAPFLTPLWSVPVSNWNDSYSGMETKAALAEDGRVIAIDSKGQLFALDAATGKQLWIKGTGWQPLLTYNEGTVYGAHSDGRISAISADGKTNWISAVKVDKAQSIEPNGDTVYVTANMKLFAFNASTGALRWKIEEKGPEYSAGYGELHIVDGVVIRSYLVQGALSSTQINAYDAKTGKQLWTRFRSQDPIAIRDGLLYSIQDTYNMGNYDMTDDGQIRDSIIMNAINAHTGAVKGTRVYSWTRKFNPTQSAQDGVSGMPMLDGDNLYIFQGEKLAQYDFKQYKANAAPVKTWGQYMQDVYPFGKVYGERMLYRNYKTGVISAMKLANGQVIGWQTDNPAVQTDIYDNGLFVGQSDGIFHAYNYSTTKPVFSVKANSRYFGQTLRTNGMIIIQSKGMLQAVKLPAALK</sequence>
<dbReference type="Gene3D" id="2.130.10.10">
    <property type="entry name" value="YVTN repeat-like/Quinoprotein amine dehydrogenase"/>
    <property type="match status" value="1"/>
</dbReference>
<protein>
    <submittedName>
        <fullName evidence="2">PQQ-binding-like beta-propeller repeat protein</fullName>
    </submittedName>
</protein>
<dbReference type="SMART" id="SM00564">
    <property type="entry name" value="PQQ"/>
    <property type="match status" value="5"/>
</dbReference>
<dbReference type="SUPFAM" id="SSF50998">
    <property type="entry name" value="Quinoprotein alcohol dehydrogenase-like"/>
    <property type="match status" value="1"/>
</dbReference>
<evidence type="ECO:0000313" key="2">
    <source>
        <dbReference type="EMBL" id="MBD3918994.1"/>
    </source>
</evidence>
<feature type="domain" description="Pyrrolo-quinoline quinone repeat" evidence="1">
    <location>
        <begin position="133"/>
        <end position="386"/>
    </location>
</feature>
<dbReference type="PANTHER" id="PTHR34512">
    <property type="entry name" value="CELL SURFACE PROTEIN"/>
    <property type="match status" value="1"/>
</dbReference>
<dbReference type="PANTHER" id="PTHR34512:SF30">
    <property type="entry name" value="OUTER MEMBRANE PROTEIN ASSEMBLY FACTOR BAMB"/>
    <property type="match status" value="1"/>
</dbReference>
<dbReference type="InterPro" id="IPR015943">
    <property type="entry name" value="WD40/YVTN_repeat-like_dom_sf"/>
</dbReference>
<keyword evidence="3" id="KW-1185">Reference proteome</keyword>
<dbReference type="Proteomes" id="UP000609346">
    <property type="component" value="Unassembled WGS sequence"/>
</dbReference>
<dbReference type="InterPro" id="IPR011047">
    <property type="entry name" value="Quinoprotein_ADH-like_sf"/>
</dbReference>
<dbReference type="InterPro" id="IPR018391">
    <property type="entry name" value="PQQ_b-propeller_rpt"/>
</dbReference>
<name>A0ABR8MXU4_9BACL</name>
<gene>
    <name evidence="2" type="ORF">H8B09_09535</name>
</gene>
<dbReference type="RefSeq" id="WP_191203271.1">
    <property type="nucleotide sequence ID" value="NZ_JACXZA010000002.1"/>
</dbReference>
<evidence type="ECO:0000313" key="3">
    <source>
        <dbReference type="Proteomes" id="UP000609346"/>
    </source>
</evidence>
<accession>A0ABR8MXU4</accession>